<accession>A0A1G4M971</accession>
<evidence type="ECO:0000259" key="10">
    <source>
        <dbReference type="Pfam" id="PF15271"/>
    </source>
</evidence>
<evidence type="ECO:0000256" key="1">
    <source>
        <dbReference type="ARBA" id="ARBA00004317"/>
    </source>
</evidence>
<evidence type="ECO:0000256" key="4">
    <source>
        <dbReference type="ARBA" id="ARBA00022490"/>
    </source>
</evidence>
<keyword evidence="13" id="KW-1185">Reference proteome</keyword>
<evidence type="ECO:0000256" key="6">
    <source>
        <dbReference type="ARBA" id="ARBA00023212"/>
    </source>
</evidence>
<comment type="function">
    <text evidence="7">Component of the spindle pole body (SPB) required for insertion of the nascent SPB into the nuclear envelope and for the proper execution of spindle pole body (SPB) duplication. Connects the central plaque of the SPB with the half-bridge. Required for proper localization of CDC5 at the SPB and for proper M-phase progression.</text>
</comment>
<dbReference type="Pfam" id="PF15271">
    <property type="entry name" value="BBP1_N"/>
    <property type="match status" value="1"/>
</dbReference>
<keyword evidence="6" id="KW-0206">Cytoskeleton</keyword>
<gene>
    <name evidence="12" type="ORF">LAFE_0C02696G</name>
</gene>
<dbReference type="STRING" id="4955.A0A1G4M971"/>
<dbReference type="GO" id="GO:0005816">
    <property type="term" value="C:spindle pole body"/>
    <property type="evidence" value="ECO:0007669"/>
    <property type="project" value="UniProtKB-SubCell"/>
</dbReference>
<feature type="domain" description="Spindle pole component Bbp1 N-terminal" evidence="10">
    <location>
        <begin position="11"/>
        <end position="157"/>
    </location>
</feature>
<evidence type="ECO:0000256" key="5">
    <source>
        <dbReference type="ARBA" id="ARBA00023054"/>
    </source>
</evidence>
<protein>
    <recommendedName>
        <fullName evidence="3">Spindle pole component BBP1</fullName>
    </recommendedName>
</protein>
<evidence type="ECO:0000256" key="2">
    <source>
        <dbReference type="ARBA" id="ARBA00006554"/>
    </source>
</evidence>
<evidence type="ECO:0000259" key="11">
    <source>
        <dbReference type="Pfam" id="PF15272"/>
    </source>
</evidence>
<evidence type="ECO:0000256" key="9">
    <source>
        <dbReference type="SAM" id="MobiDB-lite"/>
    </source>
</evidence>
<evidence type="ECO:0000256" key="8">
    <source>
        <dbReference type="SAM" id="Coils"/>
    </source>
</evidence>
<dbReference type="Pfam" id="PF15272">
    <property type="entry name" value="BBP1_C"/>
    <property type="match status" value="1"/>
</dbReference>
<reference evidence="12 13" key="1">
    <citation type="submission" date="2016-03" db="EMBL/GenBank/DDBJ databases">
        <authorList>
            <person name="Devillers H."/>
        </authorList>
    </citation>
    <scope>NUCLEOTIDE SEQUENCE [LARGE SCALE GENOMIC DNA]</scope>
    <source>
        <strain evidence="12">CBS 6772</strain>
    </source>
</reference>
<feature type="coiled-coil region" evidence="8">
    <location>
        <begin position="270"/>
        <end position="340"/>
    </location>
</feature>
<evidence type="ECO:0000256" key="7">
    <source>
        <dbReference type="ARBA" id="ARBA00024676"/>
    </source>
</evidence>
<feature type="domain" description="Spindle pole body component Bbp1 C-terminal" evidence="11">
    <location>
        <begin position="195"/>
        <end position="341"/>
    </location>
</feature>
<evidence type="ECO:0000313" key="13">
    <source>
        <dbReference type="Proteomes" id="UP000190831"/>
    </source>
</evidence>
<evidence type="ECO:0000256" key="3">
    <source>
        <dbReference type="ARBA" id="ARBA00021092"/>
    </source>
</evidence>
<proteinExistence type="inferred from homology"/>
<dbReference type="Proteomes" id="UP000190831">
    <property type="component" value="Chromosome C"/>
</dbReference>
<sequence>MLWSKQDTDDSTGGIYKWTMDALFGRKISPSRKYKEFAQDDTNYTIKNKTRQYRQWDGRIYEPHRRSNSFSFERDLFEKYELLPDEEEHDLLRPVRTSYPEEPVNALPKRSLYEKEDPTDTFSGRKQRVPSEKYQDPSLKPKIPAYDDPLVSQLFGKDKIENLPTFNSALPGKFPSPMKRAGTSNGGLPLAPAKDYTDEYIKLLDQLDLNGQNLKGLQRKLEDQRQQHIHQESSYREKYLSVRQELISELRQSKRIYDNYYKLYSKYKELKTAATDLDPLRSRIKELEAQVVDTSIGKATEVRRLNETIFDMEIKYQELQREREREKIQYESRIAELESLFQRPLASPRLPQSPFEDYNATVDRHFFKDPLRGL</sequence>
<dbReference type="AlphaFoldDB" id="A0A1G4M971"/>
<dbReference type="OMA" id="WTMDALF"/>
<dbReference type="InterPro" id="IPR029330">
    <property type="entry name" value="Bbp1_C"/>
</dbReference>
<keyword evidence="5 8" id="KW-0175">Coiled coil</keyword>
<evidence type="ECO:0000313" key="12">
    <source>
        <dbReference type="EMBL" id="SCW00370.1"/>
    </source>
</evidence>
<dbReference type="EMBL" id="LT598485">
    <property type="protein sequence ID" value="SCW00370.1"/>
    <property type="molecule type" value="Genomic_DNA"/>
</dbReference>
<comment type="subcellular location">
    <subcellularLocation>
        <location evidence="1">Cytoplasm</location>
        <location evidence="1">Cytoskeleton</location>
        <location evidence="1">Microtubule organizing center</location>
        <location evidence="1">Spindle pole body</location>
    </subcellularLocation>
</comment>
<feature type="region of interest" description="Disordered" evidence="9">
    <location>
        <begin position="93"/>
        <end position="145"/>
    </location>
</feature>
<dbReference type="InterPro" id="IPR029328">
    <property type="entry name" value="Bbp1_N"/>
</dbReference>
<comment type="similarity">
    <text evidence="2">Belongs to the BBP1 family.</text>
</comment>
<dbReference type="OrthoDB" id="4042536at2759"/>
<name>A0A1G4M971_LACFM</name>
<keyword evidence="4" id="KW-0963">Cytoplasm</keyword>
<organism evidence="12 13">
    <name type="scientific">Lachancea fermentati</name>
    <name type="common">Zygosaccharomyces fermentati</name>
    <dbReference type="NCBI Taxonomy" id="4955"/>
    <lineage>
        <taxon>Eukaryota</taxon>
        <taxon>Fungi</taxon>
        <taxon>Dikarya</taxon>
        <taxon>Ascomycota</taxon>
        <taxon>Saccharomycotina</taxon>
        <taxon>Saccharomycetes</taxon>
        <taxon>Saccharomycetales</taxon>
        <taxon>Saccharomycetaceae</taxon>
        <taxon>Lachancea</taxon>
    </lineage>
</organism>